<dbReference type="Pfam" id="PF20331">
    <property type="entry name" value="DUF6626"/>
    <property type="match status" value="1"/>
</dbReference>
<proteinExistence type="predicted"/>
<evidence type="ECO:0000313" key="2">
    <source>
        <dbReference type="Proteomes" id="UP000199495"/>
    </source>
</evidence>
<dbReference type="AlphaFoldDB" id="A0A1G8AS15"/>
<reference evidence="1 2" key="1">
    <citation type="submission" date="2016-10" db="EMBL/GenBank/DDBJ databases">
        <authorList>
            <person name="de Groot N.N."/>
        </authorList>
    </citation>
    <scope>NUCLEOTIDE SEQUENCE [LARGE SCALE GENOMIC DNA]</scope>
    <source>
        <strain evidence="1 2">CGMCC 1.10267</strain>
    </source>
</reference>
<protein>
    <submittedName>
        <fullName evidence="1">Uncharacterized protein</fullName>
    </submittedName>
</protein>
<dbReference type="RefSeq" id="WP_143009493.1">
    <property type="nucleotide sequence ID" value="NZ_FNCS01000038.1"/>
</dbReference>
<organism evidence="1 2">
    <name type="scientific">Pelagibacterium luteolum</name>
    <dbReference type="NCBI Taxonomy" id="440168"/>
    <lineage>
        <taxon>Bacteria</taxon>
        <taxon>Pseudomonadati</taxon>
        <taxon>Pseudomonadota</taxon>
        <taxon>Alphaproteobacteria</taxon>
        <taxon>Hyphomicrobiales</taxon>
        <taxon>Devosiaceae</taxon>
        <taxon>Pelagibacterium</taxon>
    </lineage>
</organism>
<gene>
    <name evidence="1" type="ORF">SAMN04487974_13811</name>
</gene>
<sequence length="86" mass="9850">MTVWNVMDVLEQAYALAGQLGLVHSKAEFSERMLGKGASYLSSMSARQRYPSKDVLLTLESKLLERNPISLHRIQRLQSSWRTLWA</sequence>
<name>A0A1G8AS15_9HYPH</name>
<evidence type="ECO:0000313" key="1">
    <source>
        <dbReference type="EMBL" id="SDH23653.1"/>
    </source>
</evidence>
<dbReference type="OrthoDB" id="8421655at2"/>
<dbReference type="EMBL" id="FNCS01000038">
    <property type="protein sequence ID" value="SDH23653.1"/>
    <property type="molecule type" value="Genomic_DNA"/>
</dbReference>
<keyword evidence="2" id="KW-1185">Reference proteome</keyword>
<dbReference type="InterPro" id="IPR046734">
    <property type="entry name" value="DUF6626"/>
</dbReference>
<accession>A0A1G8AS15</accession>
<dbReference type="Proteomes" id="UP000199495">
    <property type="component" value="Unassembled WGS sequence"/>
</dbReference>